<dbReference type="NCBIfam" id="TIGR00589">
    <property type="entry name" value="ogt"/>
    <property type="match status" value="1"/>
</dbReference>
<dbReference type="Proteomes" id="UP001177120">
    <property type="component" value="Unassembled WGS sequence"/>
</dbReference>
<comment type="miscellaneous">
    <text evidence="8">This enzyme catalyzes only one turnover and therefore is not strictly catalytic. According to one definition, an enzyme is a biocatalyst that acts repeatedly and over many reaction cycles.</text>
</comment>
<evidence type="ECO:0000256" key="2">
    <source>
        <dbReference type="ARBA" id="ARBA00022490"/>
    </source>
</evidence>
<evidence type="ECO:0000256" key="3">
    <source>
        <dbReference type="ARBA" id="ARBA00022603"/>
    </source>
</evidence>
<dbReference type="HAMAP" id="MF_00772">
    <property type="entry name" value="OGT"/>
    <property type="match status" value="1"/>
</dbReference>
<keyword evidence="5 8" id="KW-0227">DNA damage</keyword>
<dbReference type="Pfam" id="PF01035">
    <property type="entry name" value="DNA_binding_1"/>
    <property type="match status" value="1"/>
</dbReference>
<feature type="domain" description="Methylguanine DNA methyltransferase ribonuclease-like" evidence="10">
    <location>
        <begin position="8"/>
        <end position="37"/>
    </location>
</feature>
<dbReference type="CDD" id="cd06445">
    <property type="entry name" value="ATase"/>
    <property type="match status" value="1"/>
</dbReference>
<gene>
    <name evidence="11" type="ORF">JQC72_03220</name>
</gene>
<keyword evidence="3 8" id="KW-0489">Methyltransferase</keyword>
<comment type="function">
    <text evidence="8">Involved in the cellular defense against the biological effects of O6-methylguanine (O6-MeG) and O4-methylthymine (O4-MeT) in DNA. Repairs the methylated nucleobase in DNA by stoichiometrically transferring the methyl group to a cysteine residue in the enzyme. This is a suicide reaction: the enzyme is irreversibly inactivated.</text>
</comment>
<evidence type="ECO:0000313" key="12">
    <source>
        <dbReference type="Proteomes" id="UP001177120"/>
    </source>
</evidence>
<evidence type="ECO:0000256" key="1">
    <source>
        <dbReference type="ARBA" id="ARBA00001286"/>
    </source>
</evidence>
<dbReference type="PROSITE" id="PS00374">
    <property type="entry name" value="MGMT"/>
    <property type="match status" value="1"/>
</dbReference>
<name>A0ABS2WGB5_9BACL</name>
<comment type="catalytic activity">
    <reaction evidence="7 8">
        <text>a 6-O-methyl-2'-deoxyguanosine in DNA + L-cysteinyl-[protein] = S-methyl-L-cysteinyl-[protein] + a 2'-deoxyguanosine in DNA</text>
        <dbReference type="Rhea" id="RHEA:24000"/>
        <dbReference type="Rhea" id="RHEA-COMP:10131"/>
        <dbReference type="Rhea" id="RHEA-COMP:10132"/>
        <dbReference type="Rhea" id="RHEA-COMP:11367"/>
        <dbReference type="Rhea" id="RHEA-COMP:11368"/>
        <dbReference type="ChEBI" id="CHEBI:29950"/>
        <dbReference type="ChEBI" id="CHEBI:82612"/>
        <dbReference type="ChEBI" id="CHEBI:85445"/>
        <dbReference type="ChEBI" id="CHEBI:85448"/>
        <dbReference type="EC" id="2.1.1.63"/>
    </reaction>
</comment>
<dbReference type="Gene3D" id="3.30.160.70">
    <property type="entry name" value="Methylated DNA-protein cysteine methyltransferase domain"/>
    <property type="match status" value="1"/>
</dbReference>
<comment type="catalytic activity">
    <reaction evidence="1 8">
        <text>a 4-O-methyl-thymidine in DNA + L-cysteinyl-[protein] = a thymidine in DNA + S-methyl-L-cysteinyl-[protein]</text>
        <dbReference type="Rhea" id="RHEA:53428"/>
        <dbReference type="Rhea" id="RHEA-COMP:10131"/>
        <dbReference type="Rhea" id="RHEA-COMP:10132"/>
        <dbReference type="Rhea" id="RHEA-COMP:13555"/>
        <dbReference type="Rhea" id="RHEA-COMP:13556"/>
        <dbReference type="ChEBI" id="CHEBI:29950"/>
        <dbReference type="ChEBI" id="CHEBI:82612"/>
        <dbReference type="ChEBI" id="CHEBI:137386"/>
        <dbReference type="ChEBI" id="CHEBI:137387"/>
        <dbReference type="EC" id="2.1.1.63"/>
    </reaction>
</comment>
<evidence type="ECO:0000256" key="4">
    <source>
        <dbReference type="ARBA" id="ARBA00022679"/>
    </source>
</evidence>
<keyword evidence="12" id="KW-1185">Reference proteome</keyword>
<dbReference type="InterPro" id="IPR001497">
    <property type="entry name" value="MethylDNA_cys_MeTrfase_AS"/>
</dbReference>
<comment type="subcellular location">
    <subcellularLocation>
        <location evidence="8">Cytoplasm</location>
    </subcellularLocation>
</comment>
<dbReference type="PANTHER" id="PTHR10815:SF5">
    <property type="entry name" value="METHYLATED-DNA--PROTEIN-CYSTEINE METHYLTRANSFERASE"/>
    <property type="match status" value="1"/>
</dbReference>
<dbReference type="PANTHER" id="PTHR10815">
    <property type="entry name" value="METHYLATED-DNA--PROTEIN-CYSTEINE METHYLTRANSFERASE"/>
    <property type="match status" value="1"/>
</dbReference>
<dbReference type="InterPro" id="IPR036631">
    <property type="entry name" value="MGMT_N_sf"/>
</dbReference>
<reference evidence="11" key="1">
    <citation type="journal article" date="2024" name="Int. J. Syst. Evol. Microbiol.">
        <title>Polycladomyces zharkentensis sp. nov., a novel thermophilic cellulose- and starch-degrading member of the Bacillota from a geothermal aquifer in Kazakhstan.</title>
        <authorList>
            <person name="Mashzhan A."/>
            <person name="Kistaubayeva A."/>
            <person name="Javier-Lopez R."/>
            <person name="Bissenova U."/>
            <person name="Bissenbay A."/>
            <person name="Birkeland N.K."/>
        </authorList>
    </citation>
    <scope>NUCLEOTIDE SEQUENCE</scope>
    <source>
        <strain evidence="11">ZKZ2T</strain>
    </source>
</reference>
<dbReference type="Pfam" id="PF02870">
    <property type="entry name" value="Methyltransf_1N"/>
    <property type="match status" value="1"/>
</dbReference>
<organism evidence="11 12">
    <name type="scientific">Polycladomyces zharkentensis</name>
    <dbReference type="NCBI Taxonomy" id="2807616"/>
    <lineage>
        <taxon>Bacteria</taxon>
        <taxon>Bacillati</taxon>
        <taxon>Bacillota</taxon>
        <taxon>Bacilli</taxon>
        <taxon>Bacillales</taxon>
        <taxon>Thermoactinomycetaceae</taxon>
        <taxon>Polycladomyces</taxon>
    </lineage>
</organism>
<sequence length="122" mass="13417">MGSSILVKDETLLSEYIQQLKAYFESRRKAFTFPLDLRGTPFQIQVWKALLDIPYGTTKSYSEIAKAINRPLAVRAVGAANAANPIPVVIPCHRVIGKNGTLTGYRGGLDLKAELLRLEGIT</sequence>
<evidence type="ECO:0000256" key="7">
    <source>
        <dbReference type="ARBA" id="ARBA00049348"/>
    </source>
</evidence>
<evidence type="ECO:0000313" key="11">
    <source>
        <dbReference type="EMBL" id="MBN2908528.1"/>
    </source>
</evidence>
<comment type="similarity">
    <text evidence="8">Belongs to the MGMT family.</text>
</comment>
<keyword evidence="4 8" id="KW-0808">Transferase</keyword>
<keyword evidence="2 8" id="KW-0963">Cytoplasm</keyword>
<dbReference type="EMBL" id="JAFHAP010000004">
    <property type="protein sequence ID" value="MBN2908528.1"/>
    <property type="molecule type" value="Genomic_DNA"/>
</dbReference>
<feature type="active site" description="Nucleophile; methyl group acceptor" evidence="8">
    <location>
        <position position="92"/>
    </location>
</feature>
<evidence type="ECO:0000256" key="8">
    <source>
        <dbReference type="HAMAP-Rule" id="MF_00772"/>
    </source>
</evidence>
<dbReference type="InterPro" id="IPR036217">
    <property type="entry name" value="MethylDNA_cys_MeTrfase_DNAb"/>
</dbReference>
<dbReference type="SUPFAM" id="SSF53155">
    <property type="entry name" value="Methylated DNA-protein cysteine methyltransferase domain"/>
    <property type="match status" value="1"/>
</dbReference>
<accession>A0ABS2WGB5</accession>
<keyword evidence="6 8" id="KW-0234">DNA repair</keyword>
<feature type="domain" description="Methylated-DNA-[protein]-cysteine S-methyltransferase DNA binding" evidence="9">
    <location>
        <begin position="41"/>
        <end position="121"/>
    </location>
</feature>
<dbReference type="InterPro" id="IPR008332">
    <property type="entry name" value="MethylG_MeTrfase_N"/>
</dbReference>
<protein>
    <recommendedName>
        <fullName evidence="8">Methylated-DNA--protein-cysteine methyltransferase</fullName>
        <ecNumber evidence="8">2.1.1.63</ecNumber>
    </recommendedName>
    <alternativeName>
        <fullName evidence="8">6-O-methylguanine-DNA methyltransferase</fullName>
        <shortName evidence="8">MGMT</shortName>
    </alternativeName>
    <alternativeName>
        <fullName evidence="8">O-6-methylguanine-DNA-alkyltransferase</fullName>
    </alternativeName>
</protein>
<dbReference type="InterPro" id="IPR036388">
    <property type="entry name" value="WH-like_DNA-bd_sf"/>
</dbReference>
<proteinExistence type="inferred from homology"/>
<evidence type="ECO:0000259" key="10">
    <source>
        <dbReference type="Pfam" id="PF02870"/>
    </source>
</evidence>
<evidence type="ECO:0000256" key="6">
    <source>
        <dbReference type="ARBA" id="ARBA00023204"/>
    </source>
</evidence>
<dbReference type="SUPFAM" id="SSF46767">
    <property type="entry name" value="Methylated DNA-protein cysteine methyltransferase, C-terminal domain"/>
    <property type="match status" value="1"/>
</dbReference>
<dbReference type="EC" id="2.1.1.63" evidence="8"/>
<evidence type="ECO:0000259" key="9">
    <source>
        <dbReference type="Pfam" id="PF01035"/>
    </source>
</evidence>
<dbReference type="InterPro" id="IPR023546">
    <property type="entry name" value="MGMT"/>
</dbReference>
<comment type="caution">
    <text evidence="11">The sequence shown here is derived from an EMBL/GenBank/DDBJ whole genome shotgun (WGS) entry which is preliminary data.</text>
</comment>
<dbReference type="Gene3D" id="1.10.10.10">
    <property type="entry name" value="Winged helix-like DNA-binding domain superfamily/Winged helix DNA-binding domain"/>
    <property type="match status" value="1"/>
</dbReference>
<dbReference type="InterPro" id="IPR014048">
    <property type="entry name" value="MethylDNA_cys_MeTrfase_DNA-bd"/>
</dbReference>
<evidence type="ECO:0000256" key="5">
    <source>
        <dbReference type="ARBA" id="ARBA00022763"/>
    </source>
</evidence>